<name>C2KY19_9FIRM</name>
<evidence type="ECO:0000259" key="2">
    <source>
        <dbReference type="Pfam" id="PF00156"/>
    </source>
</evidence>
<reference evidence="4 5" key="1">
    <citation type="submission" date="2009-04" db="EMBL/GenBank/DDBJ databases">
        <authorList>
            <person name="Qin X."/>
            <person name="Bachman B."/>
            <person name="Battles P."/>
            <person name="Bell A."/>
            <person name="Bess C."/>
            <person name="Bickham C."/>
            <person name="Chaboub L."/>
            <person name="Chen D."/>
            <person name="Coyle M."/>
            <person name="Deiros D.R."/>
            <person name="Dinh H."/>
            <person name="Forbes L."/>
            <person name="Fowler G."/>
            <person name="Francisco L."/>
            <person name="Fu Q."/>
            <person name="Gubbala S."/>
            <person name="Hale W."/>
            <person name="Han Y."/>
            <person name="Hemphill L."/>
            <person name="Highlander S.K."/>
            <person name="Hirani K."/>
            <person name="Hogues M."/>
            <person name="Jackson L."/>
            <person name="Jakkamsetti A."/>
            <person name="Javaid M."/>
            <person name="Jiang H."/>
            <person name="Korchina V."/>
            <person name="Kovar C."/>
            <person name="Lara F."/>
            <person name="Lee S."/>
            <person name="Mata R."/>
            <person name="Mathew T."/>
            <person name="Moen C."/>
            <person name="Morales K."/>
            <person name="Munidasa M."/>
            <person name="Nazareth L."/>
            <person name="Ngo R."/>
            <person name="Nguyen L."/>
            <person name="Okwuonu G."/>
            <person name="Ongeri F."/>
            <person name="Patil S."/>
            <person name="Petrosino J."/>
            <person name="Pham C."/>
            <person name="Pham P."/>
            <person name="Pu L.-L."/>
            <person name="Puazo M."/>
            <person name="Raj R."/>
            <person name="Reid J."/>
            <person name="Rouhana J."/>
            <person name="Saada N."/>
            <person name="Shang Y."/>
            <person name="Simmons D."/>
            <person name="Thornton R."/>
            <person name="Warren J."/>
            <person name="Weissenberger G."/>
            <person name="Zhang J."/>
            <person name="Zhang L."/>
            <person name="Zhou C."/>
            <person name="Zhu D."/>
            <person name="Muzny D."/>
            <person name="Worley K."/>
            <person name="Gibbs R."/>
        </authorList>
    </citation>
    <scope>NUCLEOTIDE SEQUENCE [LARGE SCALE GENOMIC DNA]</scope>
    <source>
        <strain evidence="4 5">F0268</strain>
    </source>
</reference>
<gene>
    <name evidence="4" type="ORF">HMPREF6123_1376</name>
</gene>
<dbReference type="PANTHER" id="PTHR47505:SF1">
    <property type="entry name" value="DNA UTILIZATION PROTEIN YHGH"/>
    <property type="match status" value="1"/>
</dbReference>
<feature type="domain" description="Double zinc ribbon" evidence="3">
    <location>
        <begin position="22"/>
        <end position="80"/>
    </location>
</feature>
<accession>C2KY19</accession>
<dbReference type="PANTHER" id="PTHR47505">
    <property type="entry name" value="DNA UTILIZATION PROTEIN YHGH"/>
    <property type="match status" value="1"/>
</dbReference>
<dbReference type="STRING" id="585501.HMPREF6123_1376"/>
<dbReference type="Pfam" id="PF18912">
    <property type="entry name" value="DZR_2"/>
    <property type="match status" value="1"/>
</dbReference>
<dbReference type="InterPro" id="IPR000836">
    <property type="entry name" value="PRTase_dom"/>
</dbReference>
<dbReference type="eggNOG" id="COG1040">
    <property type="taxonomic scope" value="Bacteria"/>
</dbReference>
<dbReference type="EMBL" id="ACKX01000128">
    <property type="protein sequence ID" value="EEJ51316.1"/>
    <property type="molecule type" value="Genomic_DNA"/>
</dbReference>
<dbReference type="FunCoup" id="C2KY19">
    <property type="interactions" value="137"/>
</dbReference>
<dbReference type="InterPro" id="IPR044005">
    <property type="entry name" value="DZR_2"/>
</dbReference>
<protein>
    <submittedName>
        <fullName evidence="4">ComF family protein</fullName>
    </submittedName>
</protein>
<dbReference type="Proteomes" id="UP000004121">
    <property type="component" value="Unassembled WGS sequence"/>
</dbReference>
<dbReference type="InterPro" id="IPR051910">
    <property type="entry name" value="ComF/GntX_DNA_util-trans"/>
</dbReference>
<dbReference type="Gene3D" id="3.40.50.2020">
    <property type="match status" value="1"/>
</dbReference>
<sequence>MKSKDRGIGGAMGKKEDWKEAIINALFPPRCILCDELTESGKEEICPACKAYEKIMEEPVCKKCGRGILLDTEEYCGNCKRHGFSFSTGMMLYELTEEVEDALVLLKYKGRRDKGIFFGKKAGEVFGEKIKELGIQAIIPVPVHPNRRRERGYNQAEVIGESLAKVCGIPLVSEYLQRVKKTKALKDCSPEERLLNLLEAIHCEALPSDVKRVLLVDDIFTTGATMEACSRKLLEAGAEEVHILSIAGRVER</sequence>
<proteinExistence type="inferred from homology"/>
<dbReference type="CDD" id="cd06223">
    <property type="entry name" value="PRTases_typeI"/>
    <property type="match status" value="1"/>
</dbReference>
<keyword evidence="5" id="KW-1185">Reference proteome</keyword>
<evidence type="ECO:0000259" key="3">
    <source>
        <dbReference type="Pfam" id="PF18912"/>
    </source>
</evidence>
<dbReference type="SUPFAM" id="SSF53271">
    <property type="entry name" value="PRTase-like"/>
    <property type="match status" value="1"/>
</dbReference>
<evidence type="ECO:0000313" key="4">
    <source>
        <dbReference type="EMBL" id="EEJ51316.1"/>
    </source>
</evidence>
<dbReference type="Pfam" id="PF00156">
    <property type="entry name" value="Pribosyltran"/>
    <property type="match status" value="1"/>
</dbReference>
<evidence type="ECO:0000313" key="5">
    <source>
        <dbReference type="Proteomes" id="UP000004121"/>
    </source>
</evidence>
<dbReference type="AlphaFoldDB" id="C2KY19"/>
<comment type="similarity">
    <text evidence="1">Belongs to the ComF/GntX family.</text>
</comment>
<feature type="domain" description="Phosphoribosyltransferase" evidence="2">
    <location>
        <begin position="208"/>
        <end position="247"/>
    </location>
</feature>
<dbReference type="InParanoid" id="C2KY19"/>
<evidence type="ECO:0000256" key="1">
    <source>
        <dbReference type="ARBA" id="ARBA00008007"/>
    </source>
</evidence>
<dbReference type="InterPro" id="IPR029057">
    <property type="entry name" value="PRTase-like"/>
</dbReference>
<dbReference type="HOGENOM" id="CLU_054549_1_1_9"/>
<organism evidence="4 5">
    <name type="scientific">Oribacterium sinus F0268</name>
    <dbReference type="NCBI Taxonomy" id="585501"/>
    <lineage>
        <taxon>Bacteria</taxon>
        <taxon>Bacillati</taxon>
        <taxon>Bacillota</taxon>
        <taxon>Clostridia</taxon>
        <taxon>Lachnospirales</taxon>
        <taxon>Lachnospiraceae</taxon>
        <taxon>Oribacterium</taxon>
    </lineage>
</organism>
<comment type="caution">
    <text evidence="4">The sequence shown here is derived from an EMBL/GenBank/DDBJ whole genome shotgun (WGS) entry which is preliminary data.</text>
</comment>